<dbReference type="EMBL" id="BQNB010020761">
    <property type="protein sequence ID" value="GJT99329.1"/>
    <property type="molecule type" value="Genomic_DNA"/>
</dbReference>
<keyword evidence="2" id="KW-0808">Transferase</keyword>
<keyword evidence="3" id="KW-1185">Reference proteome</keyword>
<gene>
    <name evidence="2" type="ORF">Tco_1094847</name>
</gene>
<protein>
    <submittedName>
        <fullName evidence="2">RNA-directed DNA polymerase, eukaryota</fullName>
    </submittedName>
</protein>
<name>A0ABQ5IHY5_9ASTR</name>
<evidence type="ECO:0000259" key="1">
    <source>
        <dbReference type="Pfam" id="PF13966"/>
    </source>
</evidence>
<accession>A0ABQ5IHY5</accession>
<organism evidence="2 3">
    <name type="scientific">Tanacetum coccineum</name>
    <dbReference type="NCBI Taxonomy" id="301880"/>
    <lineage>
        <taxon>Eukaryota</taxon>
        <taxon>Viridiplantae</taxon>
        <taxon>Streptophyta</taxon>
        <taxon>Embryophyta</taxon>
        <taxon>Tracheophyta</taxon>
        <taxon>Spermatophyta</taxon>
        <taxon>Magnoliopsida</taxon>
        <taxon>eudicotyledons</taxon>
        <taxon>Gunneridae</taxon>
        <taxon>Pentapetalae</taxon>
        <taxon>asterids</taxon>
        <taxon>campanulids</taxon>
        <taxon>Asterales</taxon>
        <taxon>Asteraceae</taxon>
        <taxon>Asteroideae</taxon>
        <taxon>Anthemideae</taxon>
        <taxon>Anthemidinae</taxon>
        <taxon>Tanacetum</taxon>
    </lineage>
</organism>
<evidence type="ECO:0000313" key="3">
    <source>
        <dbReference type="Proteomes" id="UP001151760"/>
    </source>
</evidence>
<proteinExistence type="predicted"/>
<dbReference type="GO" id="GO:0003964">
    <property type="term" value="F:RNA-directed DNA polymerase activity"/>
    <property type="evidence" value="ECO:0007669"/>
    <property type="project" value="UniProtKB-KW"/>
</dbReference>
<dbReference type="InterPro" id="IPR026960">
    <property type="entry name" value="RVT-Znf"/>
</dbReference>
<reference evidence="2" key="1">
    <citation type="journal article" date="2022" name="Int. J. Mol. Sci.">
        <title>Draft Genome of Tanacetum Coccineum: Genomic Comparison of Closely Related Tanacetum-Family Plants.</title>
        <authorList>
            <person name="Yamashiro T."/>
            <person name="Shiraishi A."/>
            <person name="Nakayama K."/>
            <person name="Satake H."/>
        </authorList>
    </citation>
    <scope>NUCLEOTIDE SEQUENCE</scope>
</reference>
<comment type="caution">
    <text evidence="2">The sequence shown here is derived from an EMBL/GenBank/DDBJ whole genome shotgun (WGS) entry which is preliminary data.</text>
</comment>
<evidence type="ECO:0000313" key="2">
    <source>
        <dbReference type="EMBL" id="GJT99329.1"/>
    </source>
</evidence>
<keyword evidence="2" id="KW-0695">RNA-directed DNA polymerase</keyword>
<reference evidence="2" key="2">
    <citation type="submission" date="2022-01" db="EMBL/GenBank/DDBJ databases">
        <authorList>
            <person name="Yamashiro T."/>
            <person name="Shiraishi A."/>
            <person name="Satake H."/>
            <person name="Nakayama K."/>
        </authorList>
    </citation>
    <scope>NUCLEOTIDE SEQUENCE</scope>
</reference>
<dbReference type="Pfam" id="PF13966">
    <property type="entry name" value="zf-RVT"/>
    <property type="match status" value="1"/>
</dbReference>
<feature type="domain" description="Reverse transcriptase zinc-binding" evidence="1">
    <location>
        <begin position="84"/>
        <end position="168"/>
    </location>
</feature>
<dbReference type="Proteomes" id="UP001151760">
    <property type="component" value="Unassembled WGS sequence"/>
</dbReference>
<sequence length="270" mass="31665">MNEGVAKMQLEIGDEDKMKMQTEGERRIEIDCKKKEILDRLEDRRERKKGEAATAAIVFVVCQANDHGFRGIRVPKQKMNTGKFSVSSVRNIIDDVYLPKSEVSTRWVKEVPIKINILAWKISLDRLATHANFLARGLEIPSILYPLCNEAVESSSHIFFSCSLSRQVMFKVCRWWDLNNSAISSYVEWLVWLSTSRLSKHRNVIFEGVCYVAWWILWRFRIQILFGPKHPRRNLIFDDIVQISFLWISNRCKSKIDWNTWMQNPNLLSL</sequence>
<keyword evidence="2" id="KW-0548">Nucleotidyltransferase</keyword>